<dbReference type="InterPro" id="IPR013154">
    <property type="entry name" value="ADH-like_N"/>
</dbReference>
<dbReference type="PANTHER" id="PTHR45033:SF2">
    <property type="entry name" value="ZINC-TYPE ALCOHOL DEHYDROGENASE-LIKE PROTEIN C1773.06C"/>
    <property type="match status" value="1"/>
</dbReference>
<comment type="caution">
    <text evidence="2">The sequence shown here is derived from an EMBL/GenBank/DDBJ whole genome shotgun (WGS) entry which is preliminary data.</text>
</comment>
<dbReference type="InterPro" id="IPR011032">
    <property type="entry name" value="GroES-like_sf"/>
</dbReference>
<keyword evidence="3" id="KW-1185">Reference proteome</keyword>
<dbReference type="Gene3D" id="3.90.180.10">
    <property type="entry name" value="Medium-chain alcohol dehydrogenases, catalytic domain"/>
    <property type="match status" value="1"/>
</dbReference>
<evidence type="ECO:0000313" key="2">
    <source>
        <dbReference type="EMBL" id="MEE1932152.1"/>
    </source>
</evidence>
<dbReference type="SUPFAM" id="SSF51735">
    <property type="entry name" value="NAD(P)-binding Rossmann-fold domains"/>
    <property type="match status" value="1"/>
</dbReference>
<feature type="domain" description="Enoyl reductase (ER)" evidence="1">
    <location>
        <begin position="11"/>
        <end position="333"/>
    </location>
</feature>
<dbReference type="InterPro" id="IPR052711">
    <property type="entry name" value="Zinc_ADH-like"/>
</dbReference>
<proteinExistence type="predicted"/>
<name>A0ABU7HKU3_9PSED</name>
<dbReference type="Pfam" id="PF00107">
    <property type="entry name" value="ADH_zinc_N"/>
    <property type="match status" value="1"/>
</dbReference>
<organism evidence="2 3">
    <name type="scientific">Pseudomonas ulcerans</name>
    <dbReference type="NCBI Taxonomy" id="3115852"/>
    <lineage>
        <taxon>Bacteria</taxon>
        <taxon>Pseudomonadati</taxon>
        <taxon>Pseudomonadota</taxon>
        <taxon>Gammaproteobacteria</taxon>
        <taxon>Pseudomonadales</taxon>
        <taxon>Pseudomonadaceae</taxon>
        <taxon>Pseudomonas</taxon>
    </lineage>
</organism>
<accession>A0ABU7HKU3</accession>
<dbReference type="Pfam" id="PF08240">
    <property type="entry name" value="ADH_N"/>
    <property type="match status" value="1"/>
</dbReference>
<dbReference type="Gene3D" id="3.40.50.720">
    <property type="entry name" value="NAD(P)-binding Rossmann-like Domain"/>
    <property type="match status" value="1"/>
</dbReference>
<gene>
    <name evidence="2" type="ORF">V0R50_02875</name>
</gene>
<dbReference type="PANTHER" id="PTHR45033">
    <property type="match status" value="1"/>
</dbReference>
<dbReference type="RefSeq" id="WP_330073110.1">
    <property type="nucleotide sequence ID" value="NZ_JAZDQJ010000002.1"/>
</dbReference>
<dbReference type="InterPro" id="IPR020843">
    <property type="entry name" value="ER"/>
</dbReference>
<dbReference type="EMBL" id="JAZDQJ010000002">
    <property type="protein sequence ID" value="MEE1932152.1"/>
    <property type="molecule type" value="Genomic_DNA"/>
</dbReference>
<dbReference type="InterPro" id="IPR036291">
    <property type="entry name" value="NAD(P)-bd_dom_sf"/>
</dbReference>
<protein>
    <submittedName>
        <fullName evidence="2">NAD(P)-dependent alcohol dehydrogenase</fullName>
    </submittedName>
</protein>
<sequence length="335" mass="35298">MSKAIYVQPGGGYDKVTVGNSEAAAPAAGEITVRLRANSLNYHDFAVVSGMWGPSEPRIPMADGAGEVIAVGEGVSEFVVGDAVVSTFFPDWLDGQPLVEGFATVPGDGIDGYAREVVTARATSFTLAPKGYSHVEAATLTTAGLTAWRALMADDSLKPGDSVLVQGTGGVSIFALQFAKAAGATVIATSSSDEKLERLKTLGADEVINYRSTPNWGEKVRALTGNRGVDHVIEVGGPQTLEQSMTAVRIGGHVSMIGILTGVAGQLPLVQALVRQIRLQGVLVGSRAQQQAMIRAIDANGLRPVVDKVFELEQIVEAFRYQESNRHFGKICLGF</sequence>
<evidence type="ECO:0000259" key="1">
    <source>
        <dbReference type="SMART" id="SM00829"/>
    </source>
</evidence>
<evidence type="ECO:0000313" key="3">
    <source>
        <dbReference type="Proteomes" id="UP001335100"/>
    </source>
</evidence>
<dbReference type="InterPro" id="IPR013149">
    <property type="entry name" value="ADH-like_C"/>
</dbReference>
<dbReference type="CDD" id="cd08276">
    <property type="entry name" value="MDR7"/>
    <property type="match status" value="1"/>
</dbReference>
<reference evidence="2 3" key="1">
    <citation type="submission" date="2024-01" db="EMBL/GenBank/DDBJ databases">
        <title>Unpublished Manusciprt.</title>
        <authorList>
            <person name="Duman M."/>
            <person name="Valdes E.G."/>
            <person name="Ajmi N."/>
            <person name="Altun S."/>
            <person name="Saticioglu I.B."/>
        </authorList>
    </citation>
    <scope>NUCLEOTIDE SEQUENCE [LARGE SCALE GENOMIC DNA]</scope>
    <source>
        <strain evidence="2 3">148P</strain>
    </source>
</reference>
<dbReference type="SMART" id="SM00829">
    <property type="entry name" value="PKS_ER"/>
    <property type="match status" value="1"/>
</dbReference>
<dbReference type="Proteomes" id="UP001335100">
    <property type="component" value="Unassembled WGS sequence"/>
</dbReference>
<dbReference type="SUPFAM" id="SSF50129">
    <property type="entry name" value="GroES-like"/>
    <property type="match status" value="1"/>
</dbReference>